<name>A0A0B7HUI4_9FLAO</name>
<accession>A0A0B7HUI4</accession>
<sequence length="909" mass="102159">MKRFILFGLLLGNVAFAQETISLSVRQREELRENSWVREIPFEKVQIASLGNCIEDFYVNPYQASEMMILPKQGGIWLTTDAGVSFASLFDHQPTQQILAAAVDWKNQLIWAATPYGLFRSEDKGKTWSFSGLSSMQNISCITINPSNPQEVLVGVQGNGFAADEKTGIFQTTDGGKTWQQKLFVGTRTGIHQIVRTEDANVLYATAWQMNNSQWQSEPFGKQSSVYKSEDGGRSWKKITINNGFASQEHIGKIGLAVFDKNRVYAVVDNRASRTRKTSQSVEKVQNIHLSNIDFEKMNETEFLQIDNQKLDAYLHRMGWHQMYSANNLKQMIASGVTSPARLLNYLALKPQEVIGAEVYVTKDGGKTWQKTHQLPLDDLFYQSGEDFANIAVNPKNAEEIFVGGFALLKSEDGGSTWANTSAVTLQDKYLKIKYHPVHHHIVYVATNKGLSVSFDSGKSWILKHMTQSVSAHKIAYDETNNTLYLATNQGVMGANDEVWHKIHPSGNQIVAAEAQVYVGEKYGSFVGLNTSKNTTARFDVPYAFEDKAPLRFNKTAPMLISSQNKDIIYLGSNKLHISMDAGKNWRTISEDLTNGDKKGNKAYGTLTAIAESPFLFGLIYTGSDDGMVRISKNGGVSWQLIYNAFPKPLRVSSIVASKHRREKAIVAFYDENNGNQPFLFLTHDYGKTWTDIRTDLPNERVLVVKEDPKNEQIIYVGTENGLYVSFNNGENWHPFVKQLPNTAIKDIYIHPKDGTMYVVASGSGVYRTNISLIQSLRAAIVAQDFYPLEEKVTVQYTNSWGNTWSQWAEPVTPTVVFHAFANGSKSVKVKIKKDDVVLQSFTHQANEGFNYITYDLTISDVGKVMYERKLQKLIFTTAVNGKVYLPKGKYTIVFSTENTEEERTLEIL</sequence>
<dbReference type="Proteomes" id="UP000044026">
    <property type="component" value="Unassembled WGS sequence"/>
</dbReference>
<dbReference type="InterPro" id="IPR036278">
    <property type="entry name" value="Sialidase_sf"/>
</dbReference>
<dbReference type="Pfam" id="PF15902">
    <property type="entry name" value="Sortilin-Vps10"/>
    <property type="match status" value="1"/>
</dbReference>
<dbReference type="GeneID" id="69580284"/>
<dbReference type="InterPro" id="IPR015943">
    <property type="entry name" value="WD40/YVTN_repeat-like_dom_sf"/>
</dbReference>
<dbReference type="InterPro" id="IPR031778">
    <property type="entry name" value="Sortilin_N"/>
</dbReference>
<dbReference type="SUPFAM" id="SSF110296">
    <property type="entry name" value="Oligoxyloglucan reducing end-specific cellobiohydrolase"/>
    <property type="match status" value="3"/>
</dbReference>
<reference evidence="2 3" key="1">
    <citation type="submission" date="2015-01" db="EMBL/GenBank/DDBJ databases">
        <authorList>
            <person name="Xiang T."/>
            <person name="Song Y."/>
            <person name="Huang L."/>
            <person name="Wang B."/>
            <person name="Wu P."/>
        </authorList>
    </citation>
    <scope>NUCLEOTIDE SEQUENCE [LARGE SCALE GENOMIC DNA]</scope>
    <source>
        <strain evidence="2 3">Cc12</strain>
    </source>
</reference>
<dbReference type="PANTHER" id="PTHR12106:SF27">
    <property type="entry name" value="SORTILIN-RELATED RECEPTOR"/>
    <property type="match status" value="1"/>
</dbReference>
<evidence type="ECO:0000256" key="1">
    <source>
        <dbReference type="ARBA" id="ARBA00022737"/>
    </source>
</evidence>
<protein>
    <submittedName>
        <fullName evidence="2">Uncharacterized protein</fullName>
    </submittedName>
</protein>
<proteinExistence type="predicted"/>
<evidence type="ECO:0000313" key="2">
    <source>
        <dbReference type="EMBL" id="CEN41158.1"/>
    </source>
</evidence>
<dbReference type="AlphaFoldDB" id="A0A0B7HUI4"/>
<dbReference type="InterPro" id="IPR002860">
    <property type="entry name" value="BNR_rpt"/>
</dbReference>
<organism evidence="2 3">
    <name type="scientific">Capnocytophaga canimorsus</name>
    <dbReference type="NCBI Taxonomy" id="28188"/>
    <lineage>
        <taxon>Bacteria</taxon>
        <taxon>Pseudomonadati</taxon>
        <taxon>Bacteroidota</taxon>
        <taxon>Flavobacteriia</taxon>
        <taxon>Flavobacteriales</taxon>
        <taxon>Flavobacteriaceae</taxon>
        <taxon>Capnocytophaga</taxon>
    </lineage>
</organism>
<dbReference type="Gene3D" id="2.130.10.10">
    <property type="entry name" value="YVTN repeat-like/Quinoprotein amine dehydrogenase"/>
    <property type="match status" value="4"/>
</dbReference>
<dbReference type="SUPFAM" id="SSF50939">
    <property type="entry name" value="Sialidases"/>
    <property type="match status" value="1"/>
</dbReference>
<keyword evidence="1" id="KW-0677">Repeat</keyword>
<dbReference type="InterPro" id="IPR050310">
    <property type="entry name" value="VPS10-sortilin"/>
</dbReference>
<dbReference type="CDD" id="cd15482">
    <property type="entry name" value="Sialidase_non-viral"/>
    <property type="match status" value="1"/>
</dbReference>
<dbReference type="PANTHER" id="PTHR12106">
    <property type="entry name" value="SORTILIN RELATED"/>
    <property type="match status" value="1"/>
</dbReference>
<gene>
    <name evidence="2" type="ORF">CCAN12_800088</name>
</gene>
<evidence type="ECO:0000313" key="3">
    <source>
        <dbReference type="Proteomes" id="UP000044026"/>
    </source>
</evidence>
<dbReference type="Pfam" id="PF02012">
    <property type="entry name" value="BNR"/>
    <property type="match status" value="1"/>
</dbReference>
<dbReference type="EMBL" id="CDOE01000079">
    <property type="protein sequence ID" value="CEN41158.1"/>
    <property type="molecule type" value="Genomic_DNA"/>
</dbReference>
<dbReference type="RefSeq" id="WP_042002073.1">
    <property type="nucleotide sequence ID" value="NZ_CP022382.1"/>
</dbReference>